<dbReference type="NCBIfam" id="TIGR00130">
    <property type="entry name" value="frhD"/>
    <property type="match status" value="1"/>
</dbReference>
<dbReference type="GO" id="GO:0008047">
    <property type="term" value="F:enzyme activator activity"/>
    <property type="evidence" value="ECO:0007669"/>
    <property type="project" value="InterPro"/>
</dbReference>
<gene>
    <name evidence="5" type="ORF">ASJ82_05945</name>
    <name evidence="6" type="ORF">MSCUN_06000</name>
</gene>
<dbReference type="InterPro" id="IPR000671">
    <property type="entry name" value="Peptidase_A31"/>
</dbReference>
<evidence type="ECO:0000313" key="6">
    <source>
        <dbReference type="EMBL" id="PWL08521.1"/>
    </source>
</evidence>
<sequence>MSYNHENLIVGCGNILYKDDGLGPEVINYMKEHNIEFPGDTHLIDGATSAPHYIFTLPEDKWKNIIIIDIAELQSKPGHIEVLEVDEIKESDRYMDVHGMSVTYPLHDLADNINIKLIVCQPEDVPLEMEMGLSETLENKIPEIVELTKKTLDEMIQK</sequence>
<name>A0A2A2HD18_9EURY</name>
<keyword evidence="2 6" id="KW-0645">Protease</keyword>
<evidence type="ECO:0000256" key="1">
    <source>
        <dbReference type="ARBA" id="ARBA00006814"/>
    </source>
</evidence>
<dbReference type="Proteomes" id="UP000246004">
    <property type="component" value="Unassembled WGS sequence"/>
</dbReference>
<dbReference type="PANTHER" id="PTHR30302:SF1">
    <property type="entry name" value="HYDROGENASE 2 MATURATION PROTEASE"/>
    <property type="match status" value="1"/>
</dbReference>
<keyword evidence="3" id="KW-0064">Aspartyl protease</keyword>
<dbReference type="OrthoDB" id="85598at2157"/>
<evidence type="ECO:0000256" key="2">
    <source>
        <dbReference type="ARBA" id="ARBA00022670"/>
    </source>
</evidence>
<dbReference type="Gene3D" id="3.40.50.1450">
    <property type="entry name" value="HybD-like"/>
    <property type="match status" value="1"/>
</dbReference>
<reference evidence="6 8" key="1">
    <citation type="submission" date="2016-04" db="EMBL/GenBank/DDBJ databases">
        <title>Genome sequence of Methanosphaera cuniculi DSM 4103.</title>
        <authorList>
            <person name="Poehlein A."/>
            <person name="Seedorf H."/>
            <person name="Daniel R."/>
        </authorList>
    </citation>
    <scope>NUCLEOTIDE SEQUENCE [LARGE SCALE GENOMIC DNA]</scope>
    <source>
        <strain evidence="6 8">DSM 4103</strain>
    </source>
</reference>
<dbReference type="InterPro" id="IPR023430">
    <property type="entry name" value="Pept_HybD-like_dom_sf"/>
</dbReference>
<dbReference type="Proteomes" id="UP000217528">
    <property type="component" value="Unassembled WGS sequence"/>
</dbReference>
<keyword evidence="4" id="KW-0378">Hydrolase</keyword>
<comment type="similarity">
    <text evidence="1">Belongs to the peptidase A31 family.</text>
</comment>
<evidence type="ECO:0000256" key="3">
    <source>
        <dbReference type="ARBA" id="ARBA00022750"/>
    </source>
</evidence>
<dbReference type="PRINTS" id="PR00446">
    <property type="entry name" value="HYDRGNUPTAKE"/>
</dbReference>
<organism evidence="5 7">
    <name type="scientific">Methanosphaera cuniculi</name>
    <dbReference type="NCBI Taxonomy" id="1077256"/>
    <lineage>
        <taxon>Archaea</taxon>
        <taxon>Methanobacteriati</taxon>
        <taxon>Methanobacteriota</taxon>
        <taxon>Methanomada group</taxon>
        <taxon>Methanobacteria</taxon>
        <taxon>Methanobacteriales</taxon>
        <taxon>Methanobacteriaceae</taxon>
        <taxon>Methanosphaera</taxon>
    </lineage>
</organism>
<dbReference type="AlphaFoldDB" id="A0A2A2HD18"/>
<dbReference type="GO" id="GO:0016485">
    <property type="term" value="P:protein processing"/>
    <property type="evidence" value="ECO:0007669"/>
    <property type="project" value="TreeGrafter"/>
</dbReference>
<dbReference type="InterPro" id="IPR004411">
    <property type="entry name" value="Pept_A31_F420-red_hyd_d"/>
</dbReference>
<keyword evidence="7" id="KW-1185">Reference proteome</keyword>
<dbReference type="RefSeq" id="WP_095608877.1">
    <property type="nucleotide sequence ID" value="NZ_LMVN01000021.1"/>
</dbReference>
<evidence type="ECO:0000313" key="8">
    <source>
        <dbReference type="Proteomes" id="UP000246004"/>
    </source>
</evidence>
<dbReference type="Pfam" id="PF01750">
    <property type="entry name" value="HycI"/>
    <property type="match status" value="1"/>
</dbReference>
<evidence type="ECO:0000313" key="7">
    <source>
        <dbReference type="Proteomes" id="UP000217528"/>
    </source>
</evidence>
<dbReference type="EMBL" id="LWMS01000014">
    <property type="protein sequence ID" value="PWL08521.1"/>
    <property type="molecule type" value="Genomic_DNA"/>
</dbReference>
<proteinExistence type="inferred from homology"/>
<protein>
    <submittedName>
        <fullName evidence="6">Hydrogenase 3 maturation protease</fullName>
    </submittedName>
</protein>
<dbReference type="SUPFAM" id="SSF53163">
    <property type="entry name" value="HybD-like"/>
    <property type="match status" value="1"/>
</dbReference>
<evidence type="ECO:0000256" key="4">
    <source>
        <dbReference type="ARBA" id="ARBA00022801"/>
    </source>
</evidence>
<accession>A0A2A2HD18</accession>
<comment type="caution">
    <text evidence="5">The sequence shown here is derived from an EMBL/GenBank/DDBJ whole genome shotgun (WGS) entry which is preliminary data.</text>
</comment>
<dbReference type="NCBIfam" id="TIGR00072">
    <property type="entry name" value="hydrog_prot"/>
    <property type="match status" value="1"/>
</dbReference>
<dbReference type="GO" id="GO:0004190">
    <property type="term" value="F:aspartic-type endopeptidase activity"/>
    <property type="evidence" value="ECO:0007669"/>
    <property type="project" value="UniProtKB-KW"/>
</dbReference>
<evidence type="ECO:0000313" key="5">
    <source>
        <dbReference type="EMBL" id="PAV07210.1"/>
    </source>
</evidence>
<dbReference type="EMBL" id="LMVN01000021">
    <property type="protein sequence ID" value="PAV07210.1"/>
    <property type="molecule type" value="Genomic_DNA"/>
</dbReference>
<dbReference type="PANTHER" id="PTHR30302">
    <property type="entry name" value="HYDROGENASE 1 MATURATION PROTEASE"/>
    <property type="match status" value="1"/>
</dbReference>
<reference evidence="5 7" key="2">
    <citation type="journal article" date="2017" name="BMC Genomics">
        <title>Genomic analysis of methanogenic archaea reveals a shift towards energy conservation.</title>
        <authorList>
            <person name="Gilmore S.P."/>
            <person name="Henske J.K."/>
            <person name="Sexton J.A."/>
            <person name="Solomon K.V."/>
            <person name="Seppala S."/>
            <person name="Yoo J.I."/>
            <person name="Huyett L.M."/>
            <person name="Pressman A."/>
            <person name="Cogan J.Z."/>
            <person name="Kivenson V."/>
            <person name="Peng X."/>
            <person name="Tan Y."/>
            <person name="Valentine D.L."/>
            <person name="O'Malley M.A."/>
        </authorList>
    </citation>
    <scope>NUCLEOTIDE SEQUENCE [LARGE SCALE GENOMIC DNA]</scope>
    <source>
        <strain evidence="5 7">1R-7</strain>
    </source>
</reference>